<keyword evidence="3 9" id="KW-0347">Helicase</keyword>
<gene>
    <name evidence="13" type="ORF">TTHERM_00128620</name>
</gene>
<keyword evidence="14" id="KW-1185">Reference proteome</keyword>
<evidence type="ECO:0000256" key="7">
    <source>
        <dbReference type="ARBA" id="ARBA00034808"/>
    </source>
</evidence>
<feature type="domain" description="UvrD-like helicase ATP-binding" evidence="12">
    <location>
        <begin position="23"/>
        <end position="232"/>
    </location>
</feature>
<organism evidence="13 14">
    <name type="scientific">Tetrahymena thermophila (strain SB210)</name>
    <dbReference type="NCBI Taxonomy" id="312017"/>
    <lineage>
        <taxon>Eukaryota</taxon>
        <taxon>Sar</taxon>
        <taxon>Alveolata</taxon>
        <taxon>Ciliophora</taxon>
        <taxon>Intramacronucleata</taxon>
        <taxon>Oligohymenophorea</taxon>
        <taxon>Hymenostomatida</taxon>
        <taxon>Tetrahymenina</taxon>
        <taxon>Tetrahymenidae</taxon>
        <taxon>Tetrahymena</taxon>
    </lineage>
</organism>
<feature type="compositionally biased region" description="Polar residues" evidence="11">
    <location>
        <begin position="1435"/>
        <end position="1452"/>
    </location>
</feature>
<protein>
    <recommendedName>
        <fullName evidence="7">DNA 3'-5' helicase</fullName>
        <ecNumber evidence="7">5.6.2.4</ecNumber>
    </recommendedName>
</protein>
<feature type="coiled-coil region" evidence="10">
    <location>
        <begin position="1027"/>
        <end position="1061"/>
    </location>
</feature>
<feature type="region of interest" description="Disordered" evidence="11">
    <location>
        <begin position="1278"/>
        <end position="1297"/>
    </location>
</feature>
<feature type="coiled-coil region" evidence="10">
    <location>
        <begin position="1620"/>
        <end position="1660"/>
    </location>
</feature>
<dbReference type="Pfam" id="PF13361">
    <property type="entry name" value="UvrD_C"/>
    <property type="match status" value="2"/>
</dbReference>
<dbReference type="Pfam" id="PF00580">
    <property type="entry name" value="UvrD-helicase"/>
    <property type="match status" value="2"/>
</dbReference>
<dbReference type="InParanoid" id="I7M1D1"/>
<dbReference type="eggNOG" id="KOG2108">
    <property type="taxonomic scope" value="Eukaryota"/>
</dbReference>
<evidence type="ECO:0000256" key="6">
    <source>
        <dbReference type="ARBA" id="ARBA00034617"/>
    </source>
</evidence>
<accession>I7M1D1</accession>
<evidence type="ECO:0000313" key="13">
    <source>
        <dbReference type="EMBL" id="EAR96098.2"/>
    </source>
</evidence>
<comment type="catalytic activity">
    <reaction evidence="6">
        <text>Couples ATP hydrolysis with the unwinding of duplex DNA by translocating in the 3'-5' direction.</text>
        <dbReference type="EC" id="5.6.2.4"/>
    </reaction>
</comment>
<feature type="binding site" evidence="9">
    <location>
        <begin position="44"/>
        <end position="51"/>
    </location>
    <ligand>
        <name>ATP</name>
        <dbReference type="ChEBI" id="CHEBI:30616"/>
    </ligand>
</feature>
<dbReference type="InterPro" id="IPR000212">
    <property type="entry name" value="DNA_helicase_UvrD/REP"/>
</dbReference>
<dbReference type="InterPro" id="IPR014016">
    <property type="entry name" value="UvrD-like_ATP-bd"/>
</dbReference>
<evidence type="ECO:0000256" key="11">
    <source>
        <dbReference type="SAM" id="MobiDB-lite"/>
    </source>
</evidence>
<evidence type="ECO:0000256" key="5">
    <source>
        <dbReference type="ARBA" id="ARBA00023235"/>
    </source>
</evidence>
<evidence type="ECO:0000256" key="10">
    <source>
        <dbReference type="SAM" id="Coils"/>
    </source>
</evidence>
<dbReference type="STRING" id="312017.I7M1D1"/>
<dbReference type="EC" id="5.6.2.4" evidence="7"/>
<comment type="catalytic activity">
    <reaction evidence="8">
        <text>ATP + H2O = ADP + phosphate + H(+)</text>
        <dbReference type="Rhea" id="RHEA:13065"/>
        <dbReference type="ChEBI" id="CHEBI:15377"/>
        <dbReference type="ChEBI" id="CHEBI:15378"/>
        <dbReference type="ChEBI" id="CHEBI:30616"/>
        <dbReference type="ChEBI" id="CHEBI:43474"/>
        <dbReference type="ChEBI" id="CHEBI:456216"/>
        <dbReference type="EC" id="5.6.2.4"/>
    </reaction>
</comment>
<dbReference type="CDD" id="cd17932">
    <property type="entry name" value="DEXQc_UvrD"/>
    <property type="match status" value="1"/>
</dbReference>
<dbReference type="Proteomes" id="UP000009168">
    <property type="component" value="Unassembled WGS sequence"/>
</dbReference>
<evidence type="ECO:0000256" key="2">
    <source>
        <dbReference type="ARBA" id="ARBA00022801"/>
    </source>
</evidence>
<dbReference type="KEGG" id="tet:TTHERM_00128620"/>
<proteinExistence type="predicted"/>
<evidence type="ECO:0000256" key="3">
    <source>
        <dbReference type="ARBA" id="ARBA00022806"/>
    </source>
</evidence>
<evidence type="ECO:0000256" key="1">
    <source>
        <dbReference type="ARBA" id="ARBA00022741"/>
    </source>
</evidence>
<name>I7M1D1_TETTS</name>
<sequence>MDNQNKYRVINYQDYNGSECEIRPSQEQLKVILSDLNEDQKIIACAGSGKTTTLVIRLKYLIDQGVQPEQILVTTYNVDAGKNLKKRAKEIIGCQSCRIEIGNIDKVAFKIYQKFILSAQKQQSDLKSSVKEFCNKLYQFLQTPEGEQQVLSKYKYFFFDEFQDVNQLQYDILILFKKKGSNITVIGDDAQNIYGFRDSKLELIQKQIDQDVLKITNKKIHEYQLSLNYRCSKPITEFSNQIIAKSKYLIQKEMKYNTQKNYQKSQQPQIKLYKNWEHQVNSIIDQIKYLQETYSLNEIAILSPTNLPLRFFEEKLEKNNKELINGQIPFIYRSQSIKEFYSINDDDPNDTEPKLTLSTLHQAKGLEWKIVFFIGINDQHFPGEFMNQRTFKLQKLEECRRLFYVGCTRAINQLNFSILQRKPQEKCPIVCRFFSEIDQQYFKVDENIKKEDFAPIQGQENCRHKGLENQTQITKIIEEFNYHDLEKIDKYLKDIKFFLKEDIHKKPSFDIKQIAKNRLSVDLGIYIDILFQRIIAEKYNSVQGYTYSDAEKVLFSINWANQRAEIVFKYKQFFENKNLQFDQIEDSDEFIDVINMFYIEKSKQTFKLQDREIKVLKDIYEELKKFMARNNLNYSNVSHLLIEGKNDRVLQFFPEDFDDKHIYIESYKKYCNPNYQTMDILYDIYNVSKCGQLVNLIRRSLYRNDFQLFNPIDLKLIIDKFLDFLKKQNFKKIQVKKRVKDDNLIGEIDFIADDTIFEIKSSSSYEVQKEYIIQCLAYASLMRKQGEKINSIAFYNPLQGYTSFYDISNWNQENEFCDFLFQTSLNKIIEKQQQSQSFTNDPPIDQNEYILIEEDQEDSQDCIEIQSEEFRDNYNTQHYIEQLQDYVKKDNSCNGIQQLIEVSEHKINEKLGTEYKKLHFVEKISNELEFLESGSQFISSNQKNINQLLENKCELDQNQSDYQTEQKSQKIHQKNVSNLDFSDTESNYSNKQNQNISLSPSSLNITPIKLSQAIQPEYVVIEDDQELDFLNNSKNFDKRTLNEMENERQIQQQLFEQKYQEKVNQNVNLFLEQFSNKINYQNQIINQQNQNINELQNCSNLNPIKLNNETGLNQKIGQNSQERDIGNTIPLINEKIHNREQNQCFFNCNDLISIESSHEKEEIQNNDDIQFEQDSLSSELDIMQTSQLQINPINLSEIDFIQQYDSESQLKTSNIGCKRRDIEVKSESKKGYSQDDVENKDHLKQNQQIYKENLSEKNQICDQIYDQITFSQLFNHSDSHKNNQEYENNKEQEQDMKDQKVSIYFEDNQKQPYEHFINCNLSIQCSINDQYINNQQQKYEDLPQMKQDNSEQESQSQQQFNDQNVEKYIIESQLQNKQNTVNLNKQQSQSGLKIESQFNVYESEISKQFQVEYKEQQQDNYGQSGQNNLYLSNQSNKTQQQIDKSEFQTNQENSKNKQNLQQFNQNGSKLKLQKSNSENIGNGMTNLIENNQMQKNFNKIISNLDNQNQFQNTKQLTLQNMESFQIQNYQNGFENLQIANNSNYHQKNDIQFLNQQYNKKNYHLASHENDEIKNLQSHPLQGEIIEYNNEKKEIVTQKCLEEIHQQTNVENINFPQNYQIQRFQNIKNIQNSNLKQLNSKRKANETIHQLQKEFQQDIQKKIKIEPNYDIKHTQITFCKELLILLSLIWFTFMLFKNKQFQ</sequence>
<dbReference type="EMBL" id="GG662699">
    <property type="protein sequence ID" value="EAR96098.2"/>
    <property type="molecule type" value="Genomic_DNA"/>
</dbReference>
<keyword evidence="5" id="KW-0413">Isomerase</keyword>
<dbReference type="SUPFAM" id="SSF52540">
    <property type="entry name" value="P-loop containing nucleoside triphosphate hydrolases"/>
    <property type="match status" value="1"/>
</dbReference>
<evidence type="ECO:0000256" key="9">
    <source>
        <dbReference type="PROSITE-ProRule" id="PRU00560"/>
    </source>
</evidence>
<dbReference type="PROSITE" id="PS51198">
    <property type="entry name" value="UVRD_HELICASE_ATP_BIND"/>
    <property type="match status" value="1"/>
</dbReference>
<dbReference type="GO" id="GO:0000725">
    <property type="term" value="P:recombinational repair"/>
    <property type="evidence" value="ECO:0007669"/>
    <property type="project" value="TreeGrafter"/>
</dbReference>
<dbReference type="GO" id="GO:0016787">
    <property type="term" value="F:hydrolase activity"/>
    <property type="evidence" value="ECO:0007669"/>
    <property type="project" value="UniProtKB-UniRule"/>
</dbReference>
<dbReference type="Gene3D" id="3.40.50.300">
    <property type="entry name" value="P-loop containing nucleotide triphosphate hydrolases"/>
    <property type="match status" value="2"/>
</dbReference>
<evidence type="ECO:0000256" key="4">
    <source>
        <dbReference type="ARBA" id="ARBA00022840"/>
    </source>
</evidence>
<feature type="region of interest" description="Disordered" evidence="11">
    <location>
        <begin position="1435"/>
        <end position="1456"/>
    </location>
</feature>
<evidence type="ECO:0000256" key="8">
    <source>
        <dbReference type="ARBA" id="ARBA00048988"/>
    </source>
</evidence>
<evidence type="ECO:0000259" key="12">
    <source>
        <dbReference type="PROSITE" id="PS51198"/>
    </source>
</evidence>
<dbReference type="GeneID" id="7832312"/>
<dbReference type="InterPro" id="IPR014017">
    <property type="entry name" value="DNA_helicase_UvrD-like_C"/>
</dbReference>
<reference evidence="14" key="1">
    <citation type="journal article" date="2006" name="PLoS Biol.">
        <title>Macronuclear genome sequence of the ciliate Tetrahymena thermophila, a model eukaryote.</title>
        <authorList>
            <person name="Eisen J.A."/>
            <person name="Coyne R.S."/>
            <person name="Wu M."/>
            <person name="Wu D."/>
            <person name="Thiagarajan M."/>
            <person name="Wortman J.R."/>
            <person name="Badger J.H."/>
            <person name="Ren Q."/>
            <person name="Amedeo P."/>
            <person name="Jones K.M."/>
            <person name="Tallon L.J."/>
            <person name="Delcher A.L."/>
            <person name="Salzberg S.L."/>
            <person name="Silva J.C."/>
            <person name="Haas B.J."/>
            <person name="Majoros W.H."/>
            <person name="Farzad M."/>
            <person name="Carlton J.M."/>
            <person name="Smith R.K. Jr."/>
            <person name="Garg J."/>
            <person name="Pearlman R.E."/>
            <person name="Karrer K.M."/>
            <person name="Sun L."/>
            <person name="Manning G."/>
            <person name="Elde N.C."/>
            <person name="Turkewitz A.P."/>
            <person name="Asai D.J."/>
            <person name="Wilkes D.E."/>
            <person name="Wang Y."/>
            <person name="Cai H."/>
            <person name="Collins K."/>
            <person name="Stewart B.A."/>
            <person name="Lee S.R."/>
            <person name="Wilamowska K."/>
            <person name="Weinberg Z."/>
            <person name="Ruzzo W.L."/>
            <person name="Wloga D."/>
            <person name="Gaertig J."/>
            <person name="Frankel J."/>
            <person name="Tsao C.-C."/>
            <person name="Gorovsky M.A."/>
            <person name="Keeling P.J."/>
            <person name="Waller R.F."/>
            <person name="Patron N.J."/>
            <person name="Cherry J.M."/>
            <person name="Stover N.A."/>
            <person name="Krieger C.J."/>
            <person name="del Toro C."/>
            <person name="Ryder H.F."/>
            <person name="Williamson S.C."/>
            <person name="Barbeau R.A."/>
            <person name="Hamilton E.P."/>
            <person name="Orias E."/>
        </authorList>
    </citation>
    <scope>NUCLEOTIDE SEQUENCE [LARGE SCALE GENOMIC DNA]</scope>
    <source>
        <strain evidence="14">SB210</strain>
    </source>
</reference>
<keyword evidence="1 9" id="KW-0547">Nucleotide-binding</keyword>
<dbReference type="GO" id="GO:0005524">
    <property type="term" value="F:ATP binding"/>
    <property type="evidence" value="ECO:0007669"/>
    <property type="project" value="UniProtKB-UniRule"/>
</dbReference>
<dbReference type="GO" id="GO:0043138">
    <property type="term" value="F:3'-5' DNA helicase activity"/>
    <property type="evidence" value="ECO:0007669"/>
    <property type="project" value="UniProtKB-EC"/>
</dbReference>
<dbReference type="PANTHER" id="PTHR11070:SF2">
    <property type="entry name" value="ATP-DEPENDENT DNA HELICASE SRS2"/>
    <property type="match status" value="1"/>
</dbReference>
<keyword evidence="4 9" id="KW-0067">ATP-binding</keyword>
<dbReference type="CDD" id="cd18807">
    <property type="entry name" value="SF1_C_UvrD"/>
    <property type="match status" value="1"/>
</dbReference>
<dbReference type="OrthoDB" id="417752at2759"/>
<dbReference type="RefSeq" id="XP_001016343.2">
    <property type="nucleotide sequence ID" value="XM_001016343.2"/>
</dbReference>
<evidence type="ECO:0000313" key="14">
    <source>
        <dbReference type="Proteomes" id="UP000009168"/>
    </source>
</evidence>
<keyword evidence="10" id="KW-0175">Coiled coil</keyword>
<keyword evidence="2 9" id="KW-0378">Hydrolase</keyword>
<dbReference type="PANTHER" id="PTHR11070">
    <property type="entry name" value="UVRD / RECB / PCRA DNA HELICASE FAMILY MEMBER"/>
    <property type="match status" value="1"/>
</dbReference>
<dbReference type="GO" id="GO:0003677">
    <property type="term" value="F:DNA binding"/>
    <property type="evidence" value="ECO:0007669"/>
    <property type="project" value="InterPro"/>
</dbReference>
<dbReference type="InterPro" id="IPR027417">
    <property type="entry name" value="P-loop_NTPase"/>
</dbReference>